<dbReference type="EMBL" id="FUWP01000006">
    <property type="protein sequence ID" value="SKA27190.1"/>
    <property type="molecule type" value="Genomic_DNA"/>
</dbReference>
<keyword evidence="1" id="KW-0812">Transmembrane</keyword>
<dbReference type="SUPFAM" id="SSF54523">
    <property type="entry name" value="Pili subunits"/>
    <property type="match status" value="1"/>
</dbReference>
<protein>
    <submittedName>
        <fullName evidence="2">Putative major pilin subunit</fullName>
    </submittedName>
</protein>
<dbReference type="PROSITE" id="PS00409">
    <property type="entry name" value="PROKAR_NTER_METHYL"/>
    <property type="match status" value="1"/>
</dbReference>
<keyword evidence="1" id="KW-1133">Transmembrane helix</keyword>
<reference evidence="2 3" key="1">
    <citation type="submission" date="2017-02" db="EMBL/GenBank/DDBJ databases">
        <authorList>
            <person name="Peterson S.W."/>
        </authorList>
    </citation>
    <scope>NUCLEOTIDE SEQUENCE [LARGE SCALE GENOMIC DNA]</scope>
    <source>
        <strain evidence="2 3">CECT 9189</strain>
    </source>
</reference>
<evidence type="ECO:0000256" key="1">
    <source>
        <dbReference type="SAM" id="Phobius"/>
    </source>
</evidence>
<evidence type="ECO:0000313" key="3">
    <source>
        <dbReference type="Proteomes" id="UP000191116"/>
    </source>
</evidence>
<organism evidence="2 3">
    <name type="scientific">Photobacterium toruni</name>
    <dbReference type="NCBI Taxonomy" id="1935446"/>
    <lineage>
        <taxon>Bacteria</taxon>
        <taxon>Pseudomonadati</taxon>
        <taxon>Pseudomonadota</taxon>
        <taxon>Gammaproteobacteria</taxon>
        <taxon>Vibrionales</taxon>
        <taxon>Vibrionaceae</taxon>
        <taxon>Photobacterium</taxon>
    </lineage>
</organism>
<dbReference type="Proteomes" id="UP000191116">
    <property type="component" value="Unassembled WGS sequence"/>
</dbReference>
<dbReference type="AlphaFoldDB" id="A0A1T4SFS2"/>
<feature type="transmembrane region" description="Helical" evidence="1">
    <location>
        <begin position="7"/>
        <end position="27"/>
    </location>
</feature>
<dbReference type="InterPro" id="IPR045584">
    <property type="entry name" value="Pilin-like"/>
</dbReference>
<dbReference type="Gene3D" id="3.30.700.10">
    <property type="entry name" value="Glycoprotein, Type 4 Pilin"/>
    <property type="match status" value="1"/>
</dbReference>
<gene>
    <name evidence="2" type="ORF">CZ814_01573</name>
</gene>
<keyword evidence="1" id="KW-0472">Membrane</keyword>
<dbReference type="RefSeq" id="WP_080174430.1">
    <property type="nucleotide sequence ID" value="NZ_AP024854.1"/>
</dbReference>
<dbReference type="OrthoDB" id="5902365at2"/>
<dbReference type="InterPro" id="IPR012902">
    <property type="entry name" value="N_methyl_site"/>
</dbReference>
<accession>A0A1T4SFS2</accession>
<evidence type="ECO:0000313" key="2">
    <source>
        <dbReference type="EMBL" id="SKA27190.1"/>
    </source>
</evidence>
<dbReference type="Pfam" id="PF07963">
    <property type="entry name" value="N_methyl"/>
    <property type="match status" value="1"/>
</dbReference>
<dbReference type="NCBIfam" id="TIGR02532">
    <property type="entry name" value="IV_pilin_GFxxxE"/>
    <property type="match status" value="1"/>
</dbReference>
<proteinExistence type="predicted"/>
<sequence length="191" mass="19383">MKKQQGFTLIELVVVIVILGILAVTAAPKFMNLQGDARNASLQGLKGAIQGAAGIVYGKAAIAGIEDTAASAGVSVAVGTGKVLTNYGYPTATTGGIDNAVAGVGGTNTDWAVSSQDNVTIDGNGTGATKGQLFTFSQYKDNKDNAVTITIADGKVTTPQTAIPKNCFLVYVPAVKDGTAQVLMPTNACKD</sequence>
<name>A0A1T4SFS2_9GAMM</name>